<keyword evidence="1" id="KW-0472">Membrane</keyword>
<evidence type="ECO:0000313" key="2">
    <source>
        <dbReference type="EMBL" id="TCP35191.1"/>
    </source>
</evidence>
<organism evidence="2 3">
    <name type="scientific">Rhodothalassium salexigens DSM 2132</name>
    <dbReference type="NCBI Taxonomy" id="1188247"/>
    <lineage>
        <taxon>Bacteria</taxon>
        <taxon>Pseudomonadati</taxon>
        <taxon>Pseudomonadota</taxon>
        <taxon>Alphaproteobacteria</taxon>
        <taxon>Rhodothalassiales</taxon>
        <taxon>Rhodothalassiaceae</taxon>
        <taxon>Rhodothalassium</taxon>
    </lineage>
</organism>
<proteinExistence type="predicted"/>
<protein>
    <submittedName>
        <fullName evidence="2">Uncharacterized protein</fullName>
    </submittedName>
</protein>
<keyword evidence="1" id="KW-0812">Transmembrane</keyword>
<dbReference type="EMBL" id="SLXO01000004">
    <property type="protein sequence ID" value="TCP35191.1"/>
    <property type="molecule type" value="Genomic_DNA"/>
</dbReference>
<comment type="caution">
    <text evidence="2">The sequence shown here is derived from an EMBL/GenBank/DDBJ whole genome shotgun (WGS) entry which is preliminary data.</text>
</comment>
<name>A0A4R2PLW7_RHOSA</name>
<reference evidence="2 3" key="1">
    <citation type="submission" date="2019-03" db="EMBL/GenBank/DDBJ databases">
        <title>Genomic Encyclopedia of Type Strains, Phase IV (KMG-IV): sequencing the most valuable type-strain genomes for metagenomic binning, comparative biology and taxonomic classification.</title>
        <authorList>
            <person name="Goeker M."/>
        </authorList>
    </citation>
    <scope>NUCLEOTIDE SEQUENCE [LARGE SCALE GENOMIC DNA]</scope>
    <source>
        <strain evidence="2 3">DSM 2132</strain>
    </source>
</reference>
<evidence type="ECO:0000313" key="3">
    <source>
        <dbReference type="Proteomes" id="UP000295399"/>
    </source>
</evidence>
<accession>A0A4R2PLW7</accession>
<dbReference type="AlphaFoldDB" id="A0A4R2PLW7"/>
<keyword evidence="3" id="KW-1185">Reference proteome</keyword>
<dbReference type="InParanoid" id="A0A4R2PLW7"/>
<sequence length="68" mass="7467">MAKGRAKVETVMGHRLAGPKLTLWAPMLVGLYLFGPLLGLLALLDLVLYLVFRFALDRCYGVFCLLAG</sequence>
<evidence type="ECO:0000256" key="1">
    <source>
        <dbReference type="SAM" id="Phobius"/>
    </source>
</evidence>
<dbReference type="Proteomes" id="UP000295399">
    <property type="component" value="Unassembled WGS sequence"/>
</dbReference>
<gene>
    <name evidence="2" type="ORF">EV659_10441</name>
</gene>
<dbReference type="RefSeq" id="WP_132708099.1">
    <property type="nucleotide sequence ID" value="NZ_JACIGF010000004.1"/>
</dbReference>
<feature type="transmembrane region" description="Helical" evidence="1">
    <location>
        <begin position="21"/>
        <end position="44"/>
    </location>
</feature>
<keyword evidence="1" id="KW-1133">Transmembrane helix</keyword>